<dbReference type="PANTHER" id="PTHR44942">
    <property type="entry name" value="METHYLTRANSF_11 DOMAIN-CONTAINING PROTEIN"/>
    <property type="match status" value="1"/>
</dbReference>
<evidence type="ECO:0000256" key="2">
    <source>
        <dbReference type="ARBA" id="ARBA00022603"/>
    </source>
</evidence>
<keyword evidence="3" id="KW-0808">Transferase</keyword>
<sequence>MVNHRPDRQSLLIDKHQRAFYLLYKQDTRYFATEPSEGFIASLKNNCPSIVVRQCAASCIPLPDSSVRLIVAAQCFHWFANEPSLKEIHRVLIPGGVFAMVWNHKDSRIPWVKQSQDIALSYFTEDTPRALDYKWKTAIENFSGFASGENLFLSGIHLKVRIKEFMNKINKLFID</sequence>
<feature type="domain" description="Methyltransferase type 11" evidence="4">
    <location>
        <begin position="23"/>
        <end position="99"/>
    </location>
</feature>
<keyword evidence="2" id="KW-0489">Methyltransferase</keyword>
<dbReference type="PANTHER" id="PTHR44942:SF4">
    <property type="entry name" value="METHYLTRANSFERASE TYPE 11 DOMAIN-CONTAINING PROTEIN"/>
    <property type="match status" value="1"/>
</dbReference>
<dbReference type="SUPFAM" id="SSF53335">
    <property type="entry name" value="S-adenosyl-L-methionine-dependent methyltransferases"/>
    <property type="match status" value="1"/>
</dbReference>
<gene>
    <name evidence="5" type="ORF">KUTeg_007511</name>
</gene>
<evidence type="ECO:0000313" key="6">
    <source>
        <dbReference type="Proteomes" id="UP001217089"/>
    </source>
</evidence>
<dbReference type="EMBL" id="JARBDR010000337">
    <property type="protein sequence ID" value="KAJ8315361.1"/>
    <property type="molecule type" value="Genomic_DNA"/>
</dbReference>
<organism evidence="5 6">
    <name type="scientific">Tegillarca granosa</name>
    <name type="common">Malaysian cockle</name>
    <name type="synonym">Anadara granosa</name>
    <dbReference type="NCBI Taxonomy" id="220873"/>
    <lineage>
        <taxon>Eukaryota</taxon>
        <taxon>Metazoa</taxon>
        <taxon>Spiralia</taxon>
        <taxon>Lophotrochozoa</taxon>
        <taxon>Mollusca</taxon>
        <taxon>Bivalvia</taxon>
        <taxon>Autobranchia</taxon>
        <taxon>Pteriomorphia</taxon>
        <taxon>Arcoida</taxon>
        <taxon>Arcoidea</taxon>
        <taxon>Arcidae</taxon>
        <taxon>Tegillarca</taxon>
    </lineage>
</organism>
<dbReference type="InterPro" id="IPR013216">
    <property type="entry name" value="Methyltransf_11"/>
</dbReference>
<dbReference type="Pfam" id="PF08241">
    <property type="entry name" value="Methyltransf_11"/>
    <property type="match status" value="1"/>
</dbReference>
<evidence type="ECO:0000313" key="5">
    <source>
        <dbReference type="EMBL" id="KAJ8315361.1"/>
    </source>
</evidence>
<accession>A0ABQ9FFF8</accession>
<comment type="similarity">
    <text evidence="1">Belongs to the methyltransferase superfamily.</text>
</comment>
<name>A0ABQ9FFF8_TEGGR</name>
<protein>
    <recommendedName>
        <fullName evidence="4">Methyltransferase type 11 domain-containing protein</fullName>
    </recommendedName>
</protein>
<reference evidence="5 6" key="1">
    <citation type="submission" date="2022-12" db="EMBL/GenBank/DDBJ databases">
        <title>Chromosome-level genome of Tegillarca granosa.</title>
        <authorList>
            <person name="Kim J."/>
        </authorList>
    </citation>
    <scope>NUCLEOTIDE SEQUENCE [LARGE SCALE GENOMIC DNA]</scope>
    <source>
        <strain evidence="5">Teg-2019</strain>
        <tissue evidence="5">Adductor muscle</tissue>
    </source>
</reference>
<evidence type="ECO:0000256" key="1">
    <source>
        <dbReference type="ARBA" id="ARBA00008361"/>
    </source>
</evidence>
<dbReference type="InterPro" id="IPR029063">
    <property type="entry name" value="SAM-dependent_MTases_sf"/>
</dbReference>
<dbReference type="InterPro" id="IPR051052">
    <property type="entry name" value="Diverse_substrate_MTase"/>
</dbReference>
<keyword evidence="6" id="KW-1185">Reference proteome</keyword>
<proteinExistence type="inferred from homology"/>
<dbReference type="Proteomes" id="UP001217089">
    <property type="component" value="Unassembled WGS sequence"/>
</dbReference>
<evidence type="ECO:0000259" key="4">
    <source>
        <dbReference type="Pfam" id="PF08241"/>
    </source>
</evidence>
<comment type="caution">
    <text evidence="5">The sequence shown here is derived from an EMBL/GenBank/DDBJ whole genome shotgun (WGS) entry which is preliminary data.</text>
</comment>
<dbReference type="CDD" id="cd02440">
    <property type="entry name" value="AdoMet_MTases"/>
    <property type="match status" value="1"/>
</dbReference>
<evidence type="ECO:0000256" key="3">
    <source>
        <dbReference type="ARBA" id="ARBA00022679"/>
    </source>
</evidence>
<dbReference type="Gene3D" id="3.40.50.150">
    <property type="entry name" value="Vaccinia Virus protein VP39"/>
    <property type="match status" value="1"/>
</dbReference>